<name>A0A0B1TAJ3_OESDE</name>
<dbReference type="InterPro" id="IPR009003">
    <property type="entry name" value="Peptidase_S1_PA"/>
</dbReference>
<organism evidence="1 2">
    <name type="scientific">Oesophagostomum dentatum</name>
    <name type="common">Nodular worm</name>
    <dbReference type="NCBI Taxonomy" id="61180"/>
    <lineage>
        <taxon>Eukaryota</taxon>
        <taxon>Metazoa</taxon>
        <taxon>Ecdysozoa</taxon>
        <taxon>Nematoda</taxon>
        <taxon>Chromadorea</taxon>
        <taxon>Rhabditida</taxon>
        <taxon>Rhabditina</taxon>
        <taxon>Rhabditomorpha</taxon>
        <taxon>Strongyloidea</taxon>
        <taxon>Strongylidae</taxon>
        <taxon>Oesophagostomum</taxon>
    </lineage>
</organism>
<keyword evidence="2" id="KW-1185">Reference proteome</keyword>
<dbReference type="AlphaFoldDB" id="A0A0B1TAJ3"/>
<dbReference type="EMBL" id="KN550394">
    <property type="protein sequence ID" value="KHJ94274.1"/>
    <property type="molecule type" value="Genomic_DNA"/>
</dbReference>
<reference evidence="1 2" key="1">
    <citation type="submission" date="2014-03" db="EMBL/GenBank/DDBJ databases">
        <title>Draft genome of the hookworm Oesophagostomum dentatum.</title>
        <authorList>
            <person name="Mitreva M."/>
        </authorList>
    </citation>
    <scope>NUCLEOTIDE SEQUENCE [LARGE SCALE GENOMIC DNA]</scope>
    <source>
        <strain evidence="1 2">OD-Hann</strain>
    </source>
</reference>
<dbReference type="Gene3D" id="2.40.10.10">
    <property type="entry name" value="Trypsin-like serine proteases"/>
    <property type="match status" value="1"/>
</dbReference>
<dbReference type="OrthoDB" id="6353231at2759"/>
<feature type="non-terminal residue" evidence="1">
    <location>
        <position position="70"/>
    </location>
</feature>
<gene>
    <name evidence="1" type="ORF">OESDEN_05796</name>
</gene>
<dbReference type="InterPro" id="IPR043504">
    <property type="entry name" value="Peptidase_S1_PA_chymotrypsin"/>
</dbReference>
<dbReference type="Proteomes" id="UP000053660">
    <property type="component" value="Unassembled WGS sequence"/>
</dbReference>
<dbReference type="SUPFAM" id="SSF50494">
    <property type="entry name" value="Trypsin-like serine proteases"/>
    <property type="match status" value="1"/>
</dbReference>
<accession>A0A0B1TAJ3</accession>
<proteinExistence type="predicted"/>
<sequence>MCGGTLVTRRHVISAAHCFWGLTASLLNEDEEGCKKDDGLSLDEVTKKVKVLVGGTCTKVDPKVKCAKED</sequence>
<evidence type="ECO:0000313" key="2">
    <source>
        <dbReference type="Proteomes" id="UP000053660"/>
    </source>
</evidence>
<protein>
    <submittedName>
        <fullName evidence="1">Uncharacterized protein</fullName>
    </submittedName>
</protein>
<evidence type="ECO:0000313" key="1">
    <source>
        <dbReference type="EMBL" id="KHJ94274.1"/>
    </source>
</evidence>